<feature type="domain" description="Thioredoxin" evidence="4">
    <location>
        <begin position="47"/>
        <end position="200"/>
    </location>
</feature>
<proteinExistence type="inferred from homology"/>
<organism evidence="5 6">
    <name type="scientific">Nocardiopsis exhalans</name>
    <dbReference type="NCBI Taxonomy" id="163604"/>
    <lineage>
        <taxon>Bacteria</taxon>
        <taxon>Bacillati</taxon>
        <taxon>Actinomycetota</taxon>
        <taxon>Actinomycetes</taxon>
        <taxon>Streptosporangiales</taxon>
        <taxon>Nocardiopsidaceae</taxon>
        <taxon>Nocardiopsis</taxon>
    </lineage>
</organism>
<feature type="chain" id="PRO_5045150124" evidence="3">
    <location>
        <begin position="34"/>
        <end position="212"/>
    </location>
</feature>
<protein>
    <submittedName>
        <fullName evidence="5">SCO family protein</fullName>
    </submittedName>
</protein>
<dbReference type="InterPro" id="IPR013766">
    <property type="entry name" value="Thioredoxin_domain"/>
</dbReference>
<keyword evidence="3" id="KW-0732">Signal</keyword>
<dbReference type="CDD" id="cd02968">
    <property type="entry name" value="SCO"/>
    <property type="match status" value="1"/>
</dbReference>
<dbReference type="Proteomes" id="UP001055940">
    <property type="component" value="Chromosome"/>
</dbReference>
<dbReference type="PROSITE" id="PS51257">
    <property type="entry name" value="PROKAR_LIPOPROTEIN"/>
    <property type="match status" value="1"/>
</dbReference>
<name>A0ABY5DHP3_9ACTN</name>
<dbReference type="PROSITE" id="PS51352">
    <property type="entry name" value="THIOREDOXIN_2"/>
    <property type="match status" value="1"/>
</dbReference>
<dbReference type="SUPFAM" id="SSF52833">
    <property type="entry name" value="Thioredoxin-like"/>
    <property type="match status" value="1"/>
</dbReference>
<evidence type="ECO:0000256" key="1">
    <source>
        <dbReference type="ARBA" id="ARBA00010996"/>
    </source>
</evidence>
<dbReference type="PANTHER" id="PTHR12151">
    <property type="entry name" value="ELECTRON TRANSPORT PROTIN SCO1/SENC FAMILY MEMBER"/>
    <property type="match status" value="1"/>
</dbReference>
<dbReference type="RefSeq" id="WP_254421664.1">
    <property type="nucleotide sequence ID" value="NZ_CP099837.1"/>
</dbReference>
<dbReference type="Gene3D" id="3.40.30.10">
    <property type="entry name" value="Glutaredoxin"/>
    <property type="match status" value="1"/>
</dbReference>
<gene>
    <name evidence="5" type="ORF">NE857_15645</name>
</gene>
<sequence length="212" mass="22746">MRNRSVRTRRPNPLRSLPAVSAAAALFALTACGGPDLAEAEHYTDLSDQPMAASGIELATVDGEPWGFTDVAEDRLTLLFFGYTSCPDVCPMTMAEINLALEQSGDDADGFDVVMVSSDPARDTDEQLRSWLDRFDPDFQGVRGDIDDTVRAALDYGVPIDAPEETEGEYLVTHGGRILVLTPGGEAAGMFAEGVEADQIAPLLPVLLTELL</sequence>
<accession>A0ABY5DHP3</accession>
<evidence type="ECO:0000313" key="5">
    <source>
        <dbReference type="EMBL" id="USY22915.1"/>
    </source>
</evidence>
<keyword evidence="6" id="KW-1185">Reference proteome</keyword>
<dbReference type="Pfam" id="PF02630">
    <property type="entry name" value="SCO1-SenC"/>
    <property type="match status" value="1"/>
</dbReference>
<evidence type="ECO:0000256" key="3">
    <source>
        <dbReference type="SAM" id="SignalP"/>
    </source>
</evidence>
<dbReference type="InterPro" id="IPR036249">
    <property type="entry name" value="Thioredoxin-like_sf"/>
</dbReference>
<dbReference type="InterPro" id="IPR003782">
    <property type="entry name" value="SCO1/SenC"/>
</dbReference>
<evidence type="ECO:0000256" key="2">
    <source>
        <dbReference type="ARBA" id="ARBA00023008"/>
    </source>
</evidence>
<evidence type="ECO:0000313" key="6">
    <source>
        <dbReference type="Proteomes" id="UP001055940"/>
    </source>
</evidence>
<evidence type="ECO:0000259" key="4">
    <source>
        <dbReference type="PROSITE" id="PS51352"/>
    </source>
</evidence>
<dbReference type="EMBL" id="CP099837">
    <property type="protein sequence ID" value="USY22915.1"/>
    <property type="molecule type" value="Genomic_DNA"/>
</dbReference>
<keyword evidence="2" id="KW-0186">Copper</keyword>
<comment type="similarity">
    <text evidence="1">Belongs to the SCO1/2 family.</text>
</comment>
<reference evidence="5" key="1">
    <citation type="submission" date="2022-06" db="EMBL/GenBank/DDBJ databases">
        <authorList>
            <person name="Ping M."/>
        </authorList>
    </citation>
    <scope>NUCLEOTIDE SEQUENCE</scope>
    <source>
        <strain evidence="5">JCM11759T</strain>
    </source>
</reference>
<feature type="signal peptide" evidence="3">
    <location>
        <begin position="1"/>
        <end position="33"/>
    </location>
</feature>
<dbReference type="PANTHER" id="PTHR12151:SF25">
    <property type="entry name" value="LINALOOL DEHYDRATASE_ISOMERASE DOMAIN-CONTAINING PROTEIN"/>
    <property type="match status" value="1"/>
</dbReference>